<protein>
    <recommendedName>
        <fullName evidence="10">Probable nicotinate-nucleotide adenylyltransferase</fullName>
        <ecNumber evidence="10">2.7.7.18</ecNumber>
    </recommendedName>
    <alternativeName>
        <fullName evidence="10">Deamido-NAD(+) diphosphorylase</fullName>
    </alternativeName>
    <alternativeName>
        <fullName evidence="10">Deamido-NAD(+) pyrophosphorylase</fullName>
    </alternativeName>
    <alternativeName>
        <fullName evidence="10">Nicotinate mononucleotide adenylyltransferase</fullName>
        <shortName evidence="10">NaMN adenylyltransferase</shortName>
    </alternativeName>
</protein>
<dbReference type="EMBL" id="LCNT01000003">
    <property type="protein sequence ID" value="KKU61487.1"/>
    <property type="molecule type" value="Genomic_DNA"/>
</dbReference>
<dbReference type="InterPro" id="IPR014729">
    <property type="entry name" value="Rossmann-like_a/b/a_fold"/>
</dbReference>
<evidence type="ECO:0000313" key="12">
    <source>
        <dbReference type="EMBL" id="KKU61487.1"/>
    </source>
</evidence>
<keyword evidence="3 10" id="KW-0662">Pyridine nucleotide biosynthesis</keyword>
<evidence type="ECO:0000259" key="11">
    <source>
        <dbReference type="Pfam" id="PF01467"/>
    </source>
</evidence>
<keyword evidence="5 10" id="KW-0548">Nucleotidyltransferase</keyword>
<comment type="caution">
    <text evidence="12">The sequence shown here is derived from an EMBL/GenBank/DDBJ whole genome shotgun (WGS) entry which is preliminary data.</text>
</comment>
<evidence type="ECO:0000256" key="4">
    <source>
        <dbReference type="ARBA" id="ARBA00022679"/>
    </source>
</evidence>
<accession>A0A0G1RWG6</accession>
<dbReference type="SUPFAM" id="SSF52374">
    <property type="entry name" value="Nucleotidylyl transferase"/>
    <property type="match status" value="1"/>
</dbReference>
<dbReference type="PATRIC" id="fig|1618371.3.peg.536"/>
<evidence type="ECO:0000256" key="9">
    <source>
        <dbReference type="ARBA" id="ARBA00048721"/>
    </source>
</evidence>
<organism evidence="12 13">
    <name type="scientific">Candidatus Beckwithbacteria bacterium GW2011_GWB1_47_15</name>
    <dbReference type="NCBI Taxonomy" id="1618371"/>
    <lineage>
        <taxon>Bacteria</taxon>
        <taxon>Candidatus Beckwithiibacteriota</taxon>
    </lineage>
</organism>
<dbReference type="GO" id="GO:0004515">
    <property type="term" value="F:nicotinate-nucleotide adenylyltransferase activity"/>
    <property type="evidence" value="ECO:0007669"/>
    <property type="project" value="UniProtKB-UniRule"/>
</dbReference>
<comment type="pathway">
    <text evidence="2 10">Cofactor biosynthesis; NAD(+) biosynthesis; deamido-NAD(+) from nicotinate D-ribonucleotide: step 1/1.</text>
</comment>
<dbReference type="Gene3D" id="3.40.50.620">
    <property type="entry name" value="HUPs"/>
    <property type="match status" value="1"/>
</dbReference>
<dbReference type="PANTHER" id="PTHR39321">
    <property type="entry name" value="NICOTINATE-NUCLEOTIDE ADENYLYLTRANSFERASE-RELATED"/>
    <property type="match status" value="1"/>
</dbReference>
<comment type="function">
    <text evidence="1 10">Catalyzes the reversible adenylation of nicotinate mononucleotide (NaMN) to nicotinic acid adenine dinucleotide (NaAD).</text>
</comment>
<evidence type="ECO:0000256" key="5">
    <source>
        <dbReference type="ARBA" id="ARBA00022695"/>
    </source>
</evidence>
<evidence type="ECO:0000256" key="10">
    <source>
        <dbReference type="HAMAP-Rule" id="MF_00244"/>
    </source>
</evidence>
<dbReference type="PANTHER" id="PTHR39321:SF3">
    <property type="entry name" value="PHOSPHOPANTETHEINE ADENYLYLTRANSFERASE"/>
    <property type="match status" value="1"/>
</dbReference>
<gene>
    <name evidence="10" type="primary">nadD</name>
    <name evidence="12" type="ORF">UX85_C0003G0146</name>
</gene>
<dbReference type="GO" id="GO:0009435">
    <property type="term" value="P:NAD+ biosynthetic process"/>
    <property type="evidence" value="ECO:0007669"/>
    <property type="project" value="UniProtKB-UniRule"/>
</dbReference>
<dbReference type="InterPro" id="IPR004821">
    <property type="entry name" value="Cyt_trans-like"/>
</dbReference>
<evidence type="ECO:0000256" key="6">
    <source>
        <dbReference type="ARBA" id="ARBA00022741"/>
    </source>
</evidence>
<comment type="catalytic activity">
    <reaction evidence="9 10">
        <text>nicotinate beta-D-ribonucleotide + ATP + H(+) = deamido-NAD(+) + diphosphate</text>
        <dbReference type="Rhea" id="RHEA:22860"/>
        <dbReference type="ChEBI" id="CHEBI:15378"/>
        <dbReference type="ChEBI" id="CHEBI:30616"/>
        <dbReference type="ChEBI" id="CHEBI:33019"/>
        <dbReference type="ChEBI" id="CHEBI:57502"/>
        <dbReference type="ChEBI" id="CHEBI:58437"/>
        <dbReference type="EC" id="2.7.7.18"/>
    </reaction>
</comment>
<evidence type="ECO:0000256" key="8">
    <source>
        <dbReference type="ARBA" id="ARBA00023027"/>
    </source>
</evidence>
<keyword evidence="7 10" id="KW-0067">ATP-binding</keyword>
<evidence type="ECO:0000256" key="1">
    <source>
        <dbReference type="ARBA" id="ARBA00002324"/>
    </source>
</evidence>
<reference evidence="12 13" key="1">
    <citation type="journal article" date="2015" name="Nature">
        <title>rRNA introns, odd ribosomes, and small enigmatic genomes across a large radiation of phyla.</title>
        <authorList>
            <person name="Brown C.T."/>
            <person name="Hug L.A."/>
            <person name="Thomas B.C."/>
            <person name="Sharon I."/>
            <person name="Castelle C.J."/>
            <person name="Singh A."/>
            <person name="Wilkins M.J."/>
            <person name="Williams K.H."/>
            <person name="Banfield J.F."/>
        </authorList>
    </citation>
    <scope>NUCLEOTIDE SEQUENCE [LARGE SCALE GENOMIC DNA]</scope>
</reference>
<dbReference type="InterPro" id="IPR005248">
    <property type="entry name" value="NadD/NMNAT"/>
</dbReference>
<dbReference type="UniPathway" id="UPA00253">
    <property type="reaction ID" value="UER00332"/>
</dbReference>
<keyword evidence="4 10" id="KW-0808">Transferase</keyword>
<evidence type="ECO:0000256" key="2">
    <source>
        <dbReference type="ARBA" id="ARBA00005019"/>
    </source>
</evidence>
<dbReference type="EC" id="2.7.7.18" evidence="10"/>
<evidence type="ECO:0000256" key="3">
    <source>
        <dbReference type="ARBA" id="ARBA00022642"/>
    </source>
</evidence>
<dbReference type="NCBIfam" id="TIGR00482">
    <property type="entry name" value="nicotinate (nicotinamide) nucleotide adenylyltransferase"/>
    <property type="match status" value="1"/>
</dbReference>
<comment type="similarity">
    <text evidence="10">Belongs to the NadD family.</text>
</comment>
<keyword evidence="6 10" id="KW-0547">Nucleotide-binding</keyword>
<proteinExistence type="inferred from homology"/>
<keyword evidence="8 10" id="KW-0520">NAD</keyword>
<feature type="domain" description="Cytidyltransferase-like" evidence="11">
    <location>
        <begin position="5"/>
        <end position="164"/>
    </location>
</feature>
<name>A0A0G1RWG6_9BACT</name>
<dbReference type="Pfam" id="PF01467">
    <property type="entry name" value="CTP_transf_like"/>
    <property type="match status" value="1"/>
</dbReference>
<dbReference type="HAMAP" id="MF_00244">
    <property type="entry name" value="NaMN_adenylyltr"/>
    <property type="match status" value="1"/>
</dbReference>
<sequence length="190" mass="22013">MNVTLFGGSFNPAHLGHQLVLSQAFELIKDLNQIWLLPDYQHSFAKNSHLAPVKHRLSMARMLENSQVKTETCVIDNKMSGNTIDHITFLKKKHPRHRFSFLMGSDNLKNFTSWPQWQTLLKLMPFYVYPRAGFPLKPLKPGMKPLTHPLQIVTNISSTMVRKRLKAQLSIKHLVPSKVARYIKQNRLYL</sequence>
<dbReference type="AlphaFoldDB" id="A0A0G1RWG6"/>
<dbReference type="CDD" id="cd02165">
    <property type="entry name" value="NMNAT"/>
    <property type="match status" value="1"/>
</dbReference>
<dbReference type="GO" id="GO:0005524">
    <property type="term" value="F:ATP binding"/>
    <property type="evidence" value="ECO:0007669"/>
    <property type="project" value="UniProtKB-KW"/>
</dbReference>
<dbReference type="Proteomes" id="UP000033860">
    <property type="component" value="Unassembled WGS sequence"/>
</dbReference>
<evidence type="ECO:0000313" key="13">
    <source>
        <dbReference type="Proteomes" id="UP000033860"/>
    </source>
</evidence>
<evidence type="ECO:0000256" key="7">
    <source>
        <dbReference type="ARBA" id="ARBA00022840"/>
    </source>
</evidence>